<dbReference type="EMBL" id="APGJ01000004">
    <property type="protein sequence ID" value="EYD72645.1"/>
    <property type="molecule type" value="Genomic_DNA"/>
</dbReference>
<dbReference type="HOGENOM" id="CLU_3235656_0_0_5"/>
<protein>
    <submittedName>
        <fullName evidence="1">Uncharacterized protein</fullName>
    </submittedName>
</protein>
<comment type="caution">
    <text evidence="1">The sequence shown here is derived from an EMBL/GenBank/DDBJ whole genome shotgun (WGS) entry which is preliminary data.</text>
</comment>
<keyword evidence="2" id="KW-1185">Reference proteome</keyword>
<evidence type="ECO:0000313" key="1">
    <source>
        <dbReference type="EMBL" id="EYD72645.1"/>
    </source>
</evidence>
<dbReference type="AlphaFoldDB" id="A0A017HEB7"/>
<name>A0A017HEB7_9RHOB</name>
<reference evidence="1 2" key="1">
    <citation type="submission" date="2013-03" db="EMBL/GenBank/DDBJ databases">
        <authorList>
            <person name="Fiebig A."/>
            <person name="Goeker M."/>
            <person name="Klenk H.-P.P."/>
        </authorList>
    </citation>
    <scope>NUCLEOTIDE SEQUENCE [LARGE SCALE GENOMIC DNA]</scope>
    <source>
        <strain evidence="1 2">DSM 17492</strain>
    </source>
</reference>
<sequence length="43" mass="4403">MAQLRCPPGEPLLFMARSGPGLGPIAILSGQGGNSPFPLRGQL</sequence>
<accession>A0A017HEB7</accession>
<evidence type="ECO:0000313" key="2">
    <source>
        <dbReference type="Proteomes" id="UP000025047"/>
    </source>
</evidence>
<dbReference type="Proteomes" id="UP000025047">
    <property type="component" value="Unassembled WGS sequence"/>
</dbReference>
<proteinExistence type="predicted"/>
<organism evidence="1 2">
    <name type="scientific">Limimaricola hongkongensis DSM 17492</name>
    <dbReference type="NCBI Taxonomy" id="1122180"/>
    <lineage>
        <taxon>Bacteria</taxon>
        <taxon>Pseudomonadati</taxon>
        <taxon>Pseudomonadota</taxon>
        <taxon>Alphaproteobacteria</taxon>
        <taxon>Rhodobacterales</taxon>
        <taxon>Paracoccaceae</taxon>
        <taxon>Limimaricola</taxon>
    </lineage>
</organism>
<gene>
    <name evidence="1" type="ORF">Lokhon_01446</name>
</gene>